<dbReference type="PANTHER" id="PTHR33164">
    <property type="entry name" value="TRANSCRIPTIONAL REGULATOR, MARR FAMILY"/>
    <property type="match status" value="1"/>
</dbReference>
<sequence>MSTTSVAAAASAAAPPTRWLSPEQQRNWRAYIDGSALLTEALSRDLEGGADLSLSEYEILVRLSEAPDRTLRMSTLADELAHSRSRITHTIRRMEGRGFVERKACAADGRGVNAALTDFGFATLEAAARLHVECVREHVVDLLTPEQLAALGAAMAVVRDALRCPDPAS</sequence>
<dbReference type="EMBL" id="CP071868">
    <property type="protein sequence ID" value="QTE29149.1"/>
    <property type="molecule type" value="Genomic_DNA"/>
</dbReference>
<dbReference type="KEGG" id="psic:J4E96_17945"/>
<gene>
    <name evidence="2" type="ORF">J4E96_17945</name>
</gene>
<dbReference type="GO" id="GO:0003700">
    <property type="term" value="F:DNA-binding transcription factor activity"/>
    <property type="evidence" value="ECO:0007669"/>
    <property type="project" value="InterPro"/>
</dbReference>
<dbReference type="SUPFAM" id="SSF46785">
    <property type="entry name" value="Winged helix' DNA-binding domain"/>
    <property type="match status" value="1"/>
</dbReference>
<reference evidence="2" key="1">
    <citation type="submission" date="2021-03" db="EMBL/GenBank/DDBJ databases">
        <title>Pengzhenrongella sicca gen. nov., sp. nov., a new member of suborder Micrococcineae isolated from High-Arctic tundra soil.</title>
        <authorList>
            <person name="Peng F."/>
        </authorList>
    </citation>
    <scope>NUCLEOTIDE SEQUENCE</scope>
    <source>
        <strain evidence="2">LRZ-2</strain>
    </source>
</reference>
<evidence type="ECO:0000259" key="1">
    <source>
        <dbReference type="PROSITE" id="PS50995"/>
    </source>
</evidence>
<evidence type="ECO:0000313" key="2">
    <source>
        <dbReference type="EMBL" id="QTE29149.1"/>
    </source>
</evidence>
<dbReference type="Pfam" id="PF01047">
    <property type="entry name" value="MarR"/>
    <property type="match status" value="1"/>
</dbReference>
<keyword evidence="3" id="KW-1185">Reference proteome</keyword>
<dbReference type="RefSeq" id="WP_227423409.1">
    <property type="nucleotide sequence ID" value="NZ_CP071868.1"/>
</dbReference>
<dbReference type="InterPro" id="IPR036390">
    <property type="entry name" value="WH_DNA-bd_sf"/>
</dbReference>
<name>A0A8A4ZDQ1_9MICO</name>
<dbReference type="AlphaFoldDB" id="A0A8A4ZDQ1"/>
<feature type="domain" description="HTH marR-type" evidence="1">
    <location>
        <begin position="1"/>
        <end position="160"/>
    </location>
</feature>
<protein>
    <submittedName>
        <fullName evidence="2">MarR family transcriptional regulator</fullName>
    </submittedName>
</protein>
<evidence type="ECO:0000313" key="3">
    <source>
        <dbReference type="Proteomes" id="UP000663937"/>
    </source>
</evidence>
<dbReference type="SMART" id="SM00347">
    <property type="entry name" value="HTH_MARR"/>
    <property type="match status" value="1"/>
</dbReference>
<dbReference type="InterPro" id="IPR039422">
    <property type="entry name" value="MarR/SlyA-like"/>
</dbReference>
<dbReference type="PANTHER" id="PTHR33164:SF99">
    <property type="entry name" value="MARR FAMILY REGULATORY PROTEIN"/>
    <property type="match status" value="1"/>
</dbReference>
<dbReference type="Gene3D" id="1.10.10.10">
    <property type="entry name" value="Winged helix-like DNA-binding domain superfamily/Winged helix DNA-binding domain"/>
    <property type="match status" value="1"/>
</dbReference>
<dbReference type="Proteomes" id="UP000663937">
    <property type="component" value="Chromosome"/>
</dbReference>
<dbReference type="PROSITE" id="PS50995">
    <property type="entry name" value="HTH_MARR_2"/>
    <property type="match status" value="1"/>
</dbReference>
<dbReference type="GO" id="GO:0006950">
    <property type="term" value="P:response to stress"/>
    <property type="evidence" value="ECO:0007669"/>
    <property type="project" value="TreeGrafter"/>
</dbReference>
<dbReference type="InterPro" id="IPR000835">
    <property type="entry name" value="HTH_MarR-typ"/>
</dbReference>
<organism evidence="2 3">
    <name type="scientific">Pengzhenrongella sicca</name>
    <dbReference type="NCBI Taxonomy" id="2819238"/>
    <lineage>
        <taxon>Bacteria</taxon>
        <taxon>Bacillati</taxon>
        <taxon>Actinomycetota</taxon>
        <taxon>Actinomycetes</taxon>
        <taxon>Micrococcales</taxon>
        <taxon>Pengzhenrongella</taxon>
    </lineage>
</organism>
<dbReference type="InterPro" id="IPR036388">
    <property type="entry name" value="WH-like_DNA-bd_sf"/>
</dbReference>
<proteinExistence type="predicted"/>
<accession>A0A8A4ZDQ1</accession>